<evidence type="ECO:0000313" key="1">
    <source>
        <dbReference type="EMBL" id="CAL1291489.1"/>
    </source>
</evidence>
<organism evidence="1 2">
    <name type="scientific">Larinioides sclopetarius</name>
    <dbReference type="NCBI Taxonomy" id="280406"/>
    <lineage>
        <taxon>Eukaryota</taxon>
        <taxon>Metazoa</taxon>
        <taxon>Ecdysozoa</taxon>
        <taxon>Arthropoda</taxon>
        <taxon>Chelicerata</taxon>
        <taxon>Arachnida</taxon>
        <taxon>Araneae</taxon>
        <taxon>Araneomorphae</taxon>
        <taxon>Entelegynae</taxon>
        <taxon>Araneoidea</taxon>
        <taxon>Araneidae</taxon>
        <taxon>Larinioides</taxon>
    </lineage>
</organism>
<dbReference type="Proteomes" id="UP001497382">
    <property type="component" value="Unassembled WGS sequence"/>
</dbReference>
<comment type="caution">
    <text evidence="1">The sequence shown here is derived from an EMBL/GenBank/DDBJ whole genome shotgun (WGS) entry which is preliminary data.</text>
</comment>
<name>A0AAV2B678_9ARAC</name>
<proteinExistence type="predicted"/>
<gene>
    <name evidence="1" type="ORF">LARSCL_LOCUS17115</name>
</gene>
<dbReference type="EMBL" id="CAXIEN010000283">
    <property type="protein sequence ID" value="CAL1291489.1"/>
    <property type="molecule type" value="Genomic_DNA"/>
</dbReference>
<accession>A0AAV2B678</accession>
<reference evidence="1 2" key="1">
    <citation type="submission" date="2024-04" db="EMBL/GenBank/DDBJ databases">
        <authorList>
            <person name="Rising A."/>
            <person name="Reimegard J."/>
            <person name="Sonavane S."/>
            <person name="Akerstrom W."/>
            <person name="Nylinder S."/>
            <person name="Hedman E."/>
            <person name="Kallberg Y."/>
        </authorList>
    </citation>
    <scope>NUCLEOTIDE SEQUENCE [LARGE SCALE GENOMIC DNA]</scope>
</reference>
<dbReference type="AlphaFoldDB" id="A0AAV2B678"/>
<keyword evidence="2" id="KW-1185">Reference proteome</keyword>
<sequence length="70" mass="8064">MPLVIKAKPLKPSLCGLEGGRKRLLQTTVWEEGNRSNNTDVLRDIPLEILRCRYETKESSLRKAQPRGFR</sequence>
<evidence type="ECO:0000313" key="2">
    <source>
        <dbReference type="Proteomes" id="UP001497382"/>
    </source>
</evidence>
<protein>
    <submittedName>
        <fullName evidence="1">Uncharacterized protein</fullName>
    </submittedName>
</protein>